<dbReference type="RefSeq" id="WP_121839574.1">
    <property type="nucleotide sequence ID" value="NZ_ML014792.1"/>
</dbReference>
<dbReference type="EMBL" id="QZEI01000043">
    <property type="protein sequence ID" value="RLV59133.1"/>
    <property type="molecule type" value="Genomic_DNA"/>
</dbReference>
<dbReference type="AlphaFoldDB" id="A0A3L8PWZ4"/>
<sequence length="80" mass="9025">MAQSNITPKTATVTVTYLDERKGDKVYRLVMHEMPVSDNGRVILPDDFRRNKHILTVFNGVCDLLNGAGERQPFIHAANQ</sequence>
<protein>
    <submittedName>
        <fullName evidence="1">DUF2375 domain-containing protein</fullName>
    </submittedName>
</protein>
<evidence type="ECO:0000313" key="2">
    <source>
        <dbReference type="Proteomes" id="UP000281474"/>
    </source>
</evidence>
<gene>
    <name evidence="1" type="ORF">D5018_13750</name>
</gene>
<organism evidence="1 2">
    <name type="scientific">Parashewanella curva</name>
    <dbReference type="NCBI Taxonomy" id="2338552"/>
    <lineage>
        <taxon>Bacteria</taxon>
        <taxon>Pseudomonadati</taxon>
        <taxon>Pseudomonadota</taxon>
        <taxon>Gammaproteobacteria</taxon>
        <taxon>Alteromonadales</taxon>
        <taxon>Shewanellaceae</taxon>
        <taxon>Parashewanella</taxon>
    </lineage>
</organism>
<dbReference type="OrthoDB" id="6228741at2"/>
<reference evidence="1 2" key="1">
    <citation type="submission" date="2018-09" db="EMBL/GenBank/DDBJ databases">
        <title>Phylogeny of the Shewanellaceae, and recommendation for two new genera, Pseudoshewanella and Parashewanella.</title>
        <authorList>
            <person name="Wang G."/>
        </authorList>
    </citation>
    <scope>NUCLEOTIDE SEQUENCE [LARGE SCALE GENOMIC DNA]</scope>
    <source>
        <strain evidence="1 2">C51</strain>
    </source>
</reference>
<dbReference type="Proteomes" id="UP000281474">
    <property type="component" value="Unassembled WGS sequence"/>
</dbReference>
<proteinExistence type="predicted"/>
<dbReference type="InterPro" id="IPR014271">
    <property type="entry name" value="CHP02922"/>
</dbReference>
<dbReference type="Pfam" id="PF09558">
    <property type="entry name" value="DUF2375"/>
    <property type="match status" value="1"/>
</dbReference>
<keyword evidence="2" id="KW-1185">Reference proteome</keyword>
<evidence type="ECO:0000313" key="1">
    <source>
        <dbReference type="EMBL" id="RLV59133.1"/>
    </source>
</evidence>
<comment type="caution">
    <text evidence="1">The sequence shown here is derived from an EMBL/GenBank/DDBJ whole genome shotgun (WGS) entry which is preliminary data.</text>
</comment>
<name>A0A3L8PWZ4_9GAMM</name>
<accession>A0A3L8PWZ4</accession>